<protein>
    <submittedName>
        <fullName evidence="1">Uncharacterized protein</fullName>
    </submittedName>
</protein>
<dbReference type="Proteomes" id="UP000321362">
    <property type="component" value="Chromosome"/>
</dbReference>
<dbReference type="EMBL" id="CP042437">
    <property type="protein sequence ID" value="QEC78359.1"/>
    <property type="molecule type" value="Genomic_DNA"/>
</dbReference>
<gene>
    <name evidence="1" type="ORF">FSB76_21325</name>
</gene>
<dbReference type="OrthoDB" id="798900at2"/>
<organism evidence="1 2">
    <name type="scientific">Mucilaginibacter ginsenosidivorax</name>
    <dbReference type="NCBI Taxonomy" id="862126"/>
    <lineage>
        <taxon>Bacteria</taxon>
        <taxon>Pseudomonadati</taxon>
        <taxon>Bacteroidota</taxon>
        <taxon>Sphingobacteriia</taxon>
        <taxon>Sphingobacteriales</taxon>
        <taxon>Sphingobacteriaceae</taxon>
        <taxon>Mucilaginibacter</taxon>
    </lineage>
</organism>
<accession>A0A5B8W496</accession>
<dbReference type="AlphaFoldDB" id="A0A5B8W496"/>
<name>A0A5B8W496_9SPHI</name>
<keyword evidence="2" id="KW-1185">Reference proteome</keyword>
<proteinExistence type="predicted"/>
<dbReference type="KEGG" id="mgk:FSB76_21325"/>
<sequence length="71" mass="7684">MKTNLTGKGASRIHKSVSPEEIIAAGGTTAFGIKTGKNNEELKKALKNSAEPEPFTEEEWEGLLKQIANDK</sequence>
<reference evidence="1 2" key="1">
    <citation type="journal article" date="2013" name="J. Microbiol.">
        <title>Mucilaginibacter ginsenosidivorax sp. nov., with ginsenoside converting activity isolated from sediment.</title>
        <authorList>
            <person name="Kim J.K."/>
            <person name="Choi T.E."/>
            <person name="Liu Q.M."/>
            <person name="Park H.Y."/>
            <person name="Yi T.H."/>
            <person name="Yoon M.H."/>
            <person name="Kim S.C."/>
            <person name="Im W.T."/>
        </authorList>
    </citation>
    <scope>NUCLEOTIDE SEQUENCE [LARGE SCALE GENOMIC DNA]</scope>
    <source>
        <strain evidence="1 2">KHI28</strain>
    </source>
</reference>
<dbReference type="RefSeq" id="WP_147056918.1">
    <property type="nucleotide sequence ID" value="NZ_CP042437.1"/>
</dbReference>
<evidence type="ECO:0000313" key="1">
    <source>
        <dbReference type="EMBL" id="QEC78359.1"/>
    </source>
</evidence>
<evidence type="ECO:0000313" key="2">
    <source>
        <dbReference type="Proteomes" id="UP000321362"/>
    </source>
</evidence>